<dbReference type="CDD" id="cd00038">
    <property type="entry name" value="CAP_ED"/>
    <property type="match status" value="1"/>
</dbReference>
<evidence type="ECO:0000313" key="6">
    <source>
        <dbReference type="Proteomes" id="UP001164935"/>
    </source>
</evidence>
<keyword evidence="6" id="KW-1185">Reference proteome</keyword>
<dbReference type="Proteomes" id="UP001164935">
    <property type="component" value="Chromosome"/>
</dbReference>
<dbReference type="KEGG" id="hqn:M0220_05135"/>
<protein>
    <submittedName>
        <fullName evidence="5">Crp/Fnr family transcriptional regulator</fullName>
    </submittedName>
</protein>
<evidence type="ECO:0000256" key="2">
    <source>
        <dbReference type="ARBA" id="ARBA00023125"/>
    </source>
</evidence>
<keyword evidence="3" id="KW-0804">Transcription</keyword>
<dbReference type="InterPro" id="IPR036390">
    <property type="entry name" value="WH_DNA-bd_sf"/>
</dbReference>
<dbReference type="Gene3D" id="2.60.120.10">
    <property type="entry name" value="Jelly Rolls"/>
    <property type="match status" value="1"/>
</dbReference>
<evidence type="ECO:0000259" key="4">
    <source>
        <dbReference type="PROSITE" id="PS51063"/>
    </source>
</evidence>
<keyword evidence="1" id="KW-0805">Transcription regulation</keyword>
<dbReference type="InterPro" id="IPR014710">
    <property type="entry name" value="RmlC-like_jellyroll"/>
</dbReference>
<dbReference type="SUPFAM" id="SSF46785">
    <property type="entry name" value="Winged helix' DNA-binding domain"/>
    <property type="match status" value="1"/>
</dbReference>
<dbReference type="Pfam" id="PF13545">
    <property type="entry name" value="HTH_Crp_2"/>
    <property type="match status" value="1"/>
</dbReference>
<dbReference type="PROSITE" id="PS51063">
    <property type="entry name" value="HTH_CRP_2"/>
    <property type="match status" value="1"/>
</dbReference>
<evidence type="ECO:0000256" key="3">
    <source>
        <dbReference type="ARBA" id="ARBA00023163"/>
    </source>
</evidence>
<dbReference type="Gene3D" id="1.10.10.10">
    <property type="entry name" value="Winged helix-like DNA-binding domain superfamily/Winged helix DNA-binding domain"/>
    <property type="match status" value="1"/>
</dbReference>
<accession>A0AA46TS98</accession>
<dbReference type="SUPFAM" id="SSF51206">
    <property type="entry name" value="cAMP-binding domain-like"/>
    <property type="match status" value="1"/>
</dbReference>
<dbReference type="Pfam" id="PF00027">
    <property type="entry name" value="cNMP_binding"/>
    <property type="match status" value="1"/>
</dbReference>
<dbReference type="SMART" id="SM00419">
    <property type="entry name" value="HTH_CRP"/>
    <property type="match status" value="1"/>
</dbReference>
<dbReference type="GO" id="GO:0006355">
    <property type="term" value="P:regulation of DNA-templated transcription"/>
    <property type="evidence" value="ECO:0007669"/>
    <property type="project" value="InterPro"/>
</dbReference>
<dbReference type="InterPro" id="IPR036388">
    <property type="entry name" value="WH-like_DNA-bd_sf"/>
</dbReference>
<feature type="domain" description="HTH crp-type" evidence="4">
    <location>
        <begin position="171"/>
        <end position="245"/>
    </location>
</feature>
<dbReference type="RefSeq" id="WP_264018870.1">
    <property type="nucleotide sequence ID" value="NZ_CP096973.1"/>
</dbReference>
<dbReference type="GO" id="GO:0003677">
    <property type="term" value="F:DNA binding"/>
    <property type="evidence" value="ECO:0007669"/>
    <property type="project" value="UniProtKB-KW"/>
</dbReference>
<sequence length="265" mass="29875">MNKLAVSDCSPLTSNGDIGGVINGHRNSINVGDILNLYGKVGSSSFEELSQLKQKTVELKKNQQFFSVCEGRADIFVLREGWASLSHAAGARGQDICNVFMPGDIIGLRESFFENHDVVIHSVTDCEFLKVSAEGLHKLFKNNDEIRNAIISYVMINDNITLERLRSCTHHRSEGRVAHFLLEIYFRFKFKGLLEGDVFDFSITQEVVGELLGITSVHVSRCMTALEQKKYIRKTRNSIKLLEPEEMARNTGFDRDFIYGCVCLN</sequence>
<dbReference type="InterPro" id="IPR000595">
    <property type="entry name" value="cNMP-bd_dom"/>
</dbReference>
<dbReference type="EMBL" id="CP096973">
    <property type="protein sequence ID" value="UYO75544.1"/>
    <property type="molecule type" value="Genomic_DNA"/>
</dbReference>
<dbReference type="InterPro" id="IPR012318">
    <property type="entry name" value="HTH_CRP"/>
</dbReference>
<evidence type="ECO:0000313" key="5">
    <source>
        <dbReference type="EMBL" id="UYO75544.1"/>
    </source>
</evidence>
<reference evidence="5" key="1">
    <citation type="submission" date="2022-05" db="EMBL/GenBank/DDBJ databases">
        <title>Complete sequence of a novel PHA-producing Halomonas strain.</title>
        <authorList>
            <person name="Zheng Z."/>
        </authorList>
    </citation>
    <scope>NUCLEOTIDE SEQUENCE</scope>
    <source>
        <strain evidence="5">ZZQ-149</strain>
    </source>
</reference>
<evidence type="ECO:0000256" key="1">
    <source>
        <dbReference type="ARBA" id="ARBA00023015"/>
    </source>
</evidence>
<dbReference type="AlphaFoldDB" id="A0AA46TS98"/>
<name>A0AA46TS98_9GAMM</name>
<dbReference type="InterPro" id="IPR018490">
    <property type="entry name" value="cNMP-bd_dom_sf"/>
</dbReference>
<organism evidence="5 6">
    <name type="scientific">Halomonas qinghailakensis</name>
    <dbReference type="NCBI Taxonomy" id="2937790"/>
    <lineage>
        <taxon>Bacteria</taxon>
        <taxon>Pseudomonadati</taxon>
        <taxon>Pseudomonadota</taxon>
        <taxon>Gammaproteobacteria</taxon>
        <taxon>Oceanospirillales</taxon>
        <taxon>Halomonadaceae</taxon>
        <taxon>Halomonas</taxon>
    </lineage>
</organism>
<keyword evidence="2" id="KW-0238">DNA-binding</keyword>
<proteinExistence type="predicted"/>
<gene>
    <name evidence="5" type="ORF">M0220_05135</name>
</gene>